<reference evidence="3" key="1">
    <citation type="journal article" date="2019" name="Int. J. Syst. Evol. Microbiol.">
        <title>The Global Catalogue of Microorganisms (GCM) 10K type strain sequencing project: providing services to taxonomists for standard genome sequencing and annotation.</title>
        <authorList>
            <consortium name="The Broad Institute Genomics Platform"/>
            <consortium name="The Broad Institute Genome Sequencing Center for Infectious Disease"/>
            <person name="Wu L."/>
            <person name="Ma J."/>
        </authorList>
    </citation>
    <scope>NUCLEOTIDE SEQUENCE [LARGE SCALE GENOMIC DNA]</scope>
    <source>
        <strain evidence="3">CCM 8927</strain>
    </source>
</reference>
<feature type="transmembrane region" description="Helical" evidence="1">
    <location>
        <begin position="270"/>
        <end position="288"/>
    </location>
</feature>
<proteinExistence type="predicted"/>
<feature type="transmembrane region" description="Helical" evidence="1">
    <location>
        <begin position="86"/>
        <end position="109"/>
    </location>
</feature>
<evidence type="ECO:0000313" key="2">
    <source>
        <dbReference type="EMBL" id="MFC6175821.1"/>
    </source>
</evidence>
<dbReference type="Proteomes" id="UP001596288">
    <property type="component" value="Unassembled WGS sequence"/>
</dbReference>
<dbReference type="RefSeq" id="WP_137611486.1">
    <property type="nucleotide sequence ID" value="NZ_BJDF01000010.1"/>
</dbReference>
<accession>A0ABW1RLL8</accession>
<feature type="transmembrane region" description="Helical" evidence="1">
    <location>
        <begin position="145"/>
        <end position="162"/>
    </location>
</feature>
<dbReference type="EMBL" id="JBHSSF010000009">
    <property type="protein sequence ID" value="MFC6175821.1"/>
    <property type="molecule type" value="Genomic_DNA"/>
</dbReference>
<protein>
    <recommendedName>
        <fullName evidence="4">YfhO family protein</fullName>
    </recommendedName>
</protein>
<feature type="transmembrane region" description="Helical" evidence="1">
    <location>
        <begin position="484"/>
        <end position="505"/>
    </location>
</feature>
<keyword evidence="1" id="KW-0812">Transmembrane</keyword>
<comment type="caution">
    <text evidence="2">The sequence shown here is derived from an EMBL/GenBank/DDBJ whole genome shotgun (WGS) entry which is preliminary data.</text>
</comment>
<keyword evidence="3" id="KW-1185">Reference proteome</keyword>
<feature type="transmembrane region" description="Helical" evidence="1">
    <location>
        <begin position="9"/>
        <end position="27"/>
    </location>
</feature>
<feature type="transmembrane region" description="Helical" evidence="1">
    <location>
        <begin position="322"/>
        <end position="346"/>
    </location>
</feature>
<gene>
    <name evidence="2" type="ORF">ACFQAV_03175</name>
</gene>
<feature type="transmembrane region" description="Helical" evidence="1">
    <location>
        <begin position="294"/>
        <end position="310"/>
    </location>
</feature>
<keyword evidence="1" id="KW-0472">Membrane</keyword>
<organism evidence="2 3">
    <name type="scientific">Companilactobacillus huachuanensis</name>
    <dbReference type="NCBI Taxonomy" id="2559914"/>
    <lineage>
        <taxon>Bacteria</taxon>
        <taxon>Bacillati</taxon>
        <taxon>Bacillota</taxon>
        <taxon>Bacilli</taxon>
        <taxon>Lactobacillales</taxon>
        <taxon>Lactobacillaceae</taxon>
        <taxon>Companilactobacillus</taxon>
    </lineage>
</organism>
<evidence type="ECO:0000256" key="1">
    <source>
        <dbReference type="SAM" id="Phobius"/>
    </source>
</evidence>
<evidence type="ECO:0008006" key="4">
    <source>
        <dbReference type="Google" id="ProtNLM"/>
    </source>
</evidence>
<name>A0ABW1RLL8_9LACO</name>
<keyword evidence="1" id="KW-1133">Transmembrane helix</keyword>
<evidence type="ECO:0000313" key="3">
    <source>
        <dbReference type="Proteomes" id="UP001596288"/>
    </source>
</evidence>
<sequence>MSNRSWKRIILGFIFLIFSIFYTVIFYRQANFGDTMIFNIAHLKSLENIFISPINFNYWNHSGSQINIFSPWLTLLPGWLLINFNVFWGFGIYFTCMTFLTFISAYYYMNKFSHDIFEAILFSVIYTFSFDRFNLVFQNQRIENYLVMIFLPMVYYGAYLFFKNQSWQTLVWGMTLVVWTSPYVALVVFMTILPIYILMIFTKLAHHWQYWTKLGLNSLVALGMTILTTVGFIGPLIKQQWSQKLQQDPVKNIDYIKWFERLNFSVMQQYLLLSIGILVALLILMIFLQSRFSYKVLILEMIPMIIILFNKWDVSGLDVSRLIMALQSVLNLFLMIVVCRTVILIFQEFPGIFKWLLLLATMAGSIFLIYSQSISLNPKQTFVDDPQVNYEKFVVDYHDTASHGQNQFLVNNRKTSVSFYTKDNDYWVQYYDPASATLDLPVQNYSGYEIQLNNENIKIHESKRKTISLRTQPGKNIIEIHTRYDWVGIVSLLLNLLGFILLSYFSLKNVRWKMKKITENS</sequence>
<feature type="transmembrane region" description="Helical" evidence="1">
    <location>
        <begin position="352"/>
        <end position="370"/>
    </location>
</feature>
<feature type="transmembrane region" description="Helical" evidence="1">
    <location>
        <begin position="214"/>
        <end position="237"/>
    </location>
</feature>
<feature type="transmembrane region" description="Helical" evidence="1">
    <location>
        <begin position="183"/>
        <end position="202"/>
    </location>
</feature>